<protein>
    <submittedName>
        <fullName evidence="6">Response regulator</fullName>
    </submittedName>
</protein>
<dbReference type="InterPro" id="IPR001789">
    <property type="entry name" value="Sig_transdc_resp-reg_receiver"/>
</dbReference>
<dbReference type="InterPro" id="IPR000792">
    <property type="entry name" value="Tscrpt_reg_LuxR_C"/>
</dbReference>
<dbReference type="InterPro" id="IPR058245">
    <property type="entry name" value="NreC/VraR/RcsB-like_REC"/>
</dbReference>
<sequence>MNKIDVIIVDDHMLFSQALNSLVSKFDEFNVIKVLNDGAEVVDYFKNNNPAPDVILMDIQMPIMNGIEATSWLKNNKPAMKVIALSMECEEETILAMLRAGAKGYLLKDIHPSVLKHAICEVHKNGFYYTENVTSTLLNANTISSTKNTIVLKERELEFLKLACSELTYKQIAEKMFLSPKTVENYREALFEKLEAKTRIGLVLYAIKQKIVIL</sequence>
<dbReference type="PRINTS" id="PR00038">
    <property type="entry name" value="HTHLUXR"/>
</dbReference>
<dbReference type="InterPro" id="IPR016032">
    <property type="entry name" value="Sig_transdc_resp-reg_C-effctor"/>
</dbReference>
<dbReference type="SMART" id="SM00448">
    <property type="entry name" value="REC"/>
    <property type="match status" value="1"/>
</dbReference>
<feature type="modified residue" description="4-aspartylphosphate" evidence="3">
    <location>
        <position position="58"/>
    </location>
</feature>
<keyword evidence="2" id="KW-0238">DNA-binding</keyword>
<dbReference type="SMART" id="SM00421">
    <property type="entry name" value="HTH_LUXR"/>
    <property type="match status" value="1"/>
</dbReference>
<dbReference type="Proteomes" id="UP001597241">
    <property type="component" value="Unassembled WGS sequence"/>
</dbReference>
<dbReference type="PANTHER" id="PTHR43214:SF43">
    <property type="entry name" value="TWO-COMPONENT RESPONSE REGULATOR"/>
    <property type="match status" value="1"/>
</dbReference>
<dbReference type="PANTHER" id="PTHR43214">
    <property type="entry name" value="TWO-COMPONENT RESPONSE REGULATOR"/>
    <property type="match status" value="1"/>
</dbReference>
<dbReference type="PROSITE" id="PS50110">
    <property type="entry name" value="RESPONSE_REGULATORY"/>
    <property type="match status" value="1"/>
</dbReference>
<dbReference type="Pfam" id="PF00072">
    <property type="entry name" value="Response_reg"/>
    <property type="match status" value="1"/>
</dbReference>
<dbReference type="Pfam" id="PF00196">
    <property type="entry name" value="GerE"/>
    <property type="match status" value="1"/>
</dbReference>
<dbReference type="SUPFAM" id="SSF52172">
    <property type="entry name" value="CheY-like"/>
    <property type="match status" value="1"/>
</dbReference>
<dbReference type="InterPro" id="IPR039420">
    <property type="entry name" value="WalR-like"/>
</dbReference>
<evidence type="ECO:0000256" key="1">
    <source>
        <dbReference type="ARBA" id="ARBA00022553"/>
    </source>
</evidence>
<accession>A0ABW3WNJ9</accession>
<dbReference type="PROSITE" id="PS50043">
    <property type="entry name" value="HTH_LUXR_2"/>
    <property type="match status" value="1"/>
</dbReference>
<comment type="caution">
    <text evidence="6">The sequence shown here is derived from an EMBL/GenBank/DDBJ whole genome shotgun (WGS) entry which is preliminary data.</text>
</comment>
<dbReference type="RefSeq" id="WP_386807753.1">
    <property type="nucleotide sequence ID" value="NZ_JBHTMV010000003.1"/>
</dbReference>
<evidence type="ECO:0000313" key="6">
    <source>
        <dbReference type="EMBL" id="MFD1292870.1"/>
    </source>
</evidence>
<evidence type="ECO:0000259" key="4">
    <source>
        <dbReference type="PROSITE" id="PS50043"/>
    </source>
</evidence>
<keyword evidence="1 3" id="KW-0597">Phosphoprotein</keyword>
<evidence type="ECO:0000313" key="7">
    <source>
        <dbReference type="Proteomes" id="UP001597241"/>
    </source>
</evidence>
<organism evidence="6 7">
    <name type="scientific">Lutibacter holmesii</name>
    <dbReference type="NCBI Taxonomy" id="1137985"/>
    <lineage>
        <taxon>Bacteria</taxon>
        <taxon>Pseudomonadati</taxon>
        <taxon>Bacteroidota</taxon>
        <taxon>Flavobacteriia</taxon>
        <taxon>Flavobacteriales</taxon>
        <taxon>Flavobacteriaceae</taxon>
        <taxon>Lutibacter</taxon>
    </lineage>
</organism>
<dbReference type="Gene3D" id="3.40.50.2300">
    <property type="match status" value="1"/>
</dbReference>
<proteinExistence type="predicted"/>
<reference evidence="7" key="1">
    <citation type="journal article" date="2019" name="Int. J. Syst. Evol. Microbiol.">
        <title>The Global Catalogue of Microorganisms (GCM) 10K type strain sequencing project: providing services to taxonomists for standard genome sequencing and annotation.</title>
        <authorList>
            <consortium name="The Broad Institute Genomics Platform"/>
            <consortium name="The Broad Institute Genome Sequencing Center for Infectious Disease"/>
            <person name="Wu L."/>
            <person name="Ma J."/>
        </authorList>
    </citation>
    <scope>NUCLEOTIDE SEQUENCE [LARGE SCALE GENOMIC DNA]</scope>
    <source>
        <strain evidence="7">CCUG 62221</strain>
    </source>
</reference>
<evidence type="ECO:0000256" key="2">
    <source>
        <dbReference type="ARBA" id="ARBA00023125"/>
    </source>
</evidence>
<dbReference type="InterPro" id="IPR011006">
    <property type="entry name" value="CheY-like_superfamily"/>
</dbReference>
<dbReference type="SUPFAM" id="SSF46894">
    <property type="entry name" value="C-terminal effector domain of the bipartite response regulators"/>
    <property type="match status" value="1"/>
</dbReference>
<evidence type="ECO:0000259" key="5">
    <source>
        <dbReference type="PROSITE" id="PS50110"/>
    </source>
</evidence>
<feature type="domain" description="HTH luxR-type" evidence="4">
    <location>
        <begin position="145"/>
        <end position="210"/>
    </location>
</feature>
<dbReference type="CDD" id="cd17535">
    <property type="entry name" value="REC_NarL-like"/>
    <property type="match status" value="1"/>
</dbReference>
<dbReference type="EMBL" id="JBHTMV010000003">
    <property type="protein sequence ID" value="MFD1292870.1"/>
    <property type="molecule type" value="Genomic_DNA"/>
</dbReference>
<dbReference type="CDD" id="cd06170">
    <property type="entry name" value="LuxR_C_like"/>
    <property type="match status" value="1"/>
</dbReference>
<keyword evidence="7" id="KW-1185">Reference proteome</keyword>
<name>A0ABW3WNJ9_9FLAO</name>
<feature type="domain" description="Response regulatory" evidence="5">
    <location>
        <begin position="5"/>
        <end position="123"/>
    </location>
</feature>
<evidence type="ECO:0000256" key="3">
    <source>
        <dbReference type="PROSITE-ProRule" id="PRU00169"/>
    </source>
</evidence>
<gene>
    <name evidence="6" type="ORF">ACFQ5N_03385</name>
</gene>